<name>C8ZGD4_YEAS8</name>
<organism evidence="1">
    <name type="scientific">Saccharomyces cerevisiae (strain Lalvin EC1118 / Prise de mousse)</name>
    <name type="common">Baker's yeast</name>
    <dbReference type="NCBI Taxonomy" id="643680"/>
    <lineage>
        <taxon>Eukaryota</taxon>
        <taxon>Fungi</taxon>
        <taxon>Dikarya</taxon>
        <taxon>Ascomycota</taxon>
        <taxon>Saccharomycotina</taxon>
        <taxon>Saccharomycetes</taxon>
        <taxon>Saccharomycetales</taxon>
        <taxon>Saccharomycetaceae</taxon>
        <taxon>Saccharomyces</taxon>
    </lineage>
</organism>
<evidence type="ECO:0000313" key="1">
    <source>
        <dbReference type="EMBL" id="CAY82507.1"/>
    </source>
</evidence>
<dbReference type="HOGENOM" id="CLU_3108207_0_0_1"/>
<accession>C8ZGD4</accession>
<sequence>MANGTILAHSLRHHTPPFPRMPLGYSSSRAVRRSRWFLVLISCCCCCFRRC</sequence>
<protein>
    <submittedName>
        <fullName evidence="1">EC1118_1N9_2685p</fullName>
    </submittedName>
</protein>
<dbReference type="EMBL" id="FN393086">
    <property type="protein sequence ID" value="CAY82507.1"/>
    <property type="molecule type" value="Genomic_DNA"/>
</dbReference>
<gene>
    <name evidence="1" type="ORF">EC1118_1N9_2685g</name>
</gene>
<reference evidence="1" key="1">
    <citation type="journal article" date="2009" name="Proc. Natl. Acad. Sci. U.S.A.">
        <title>Eukaryote-to-eukaryote gene transfer events revealed by the genome sequence of the wine yeast Saccharomyces cerevisiae EC1118.</title>
        <authorList>
            <person name="Novo M."/>
            <person name="Bigey F."/>
            <person name="Beyne E."/>
            <person name="Galeote V."/>
            <person name="Gavory F."/>
            <person name="Mallet S."/>
            <person name="Cambot B."/>
            <person name="Legras J.L."/>
            <person name="Wincker P."/>
            <person name="Casaregola S."/>
            <person name="Dequin S."/>
        </authorList>
    </citation>
    <scope>NUCLEOTIDE SEQUENCE [LARGE SCALE GENOMIC DNA]</scope>
    <source>
        <strain evidence="1">Lalvin EC1118</strain>
        <strain>Lalvin EC1118 / Prise de mousse</strain>
    </source>
</reference>
<dbReference type="AlphaFoldDB" id="C8ZGD4"/>
<proteinExistence type="predicted"/>